<sequence>MPALEKLSIKELRARGQSSAPEAGRDPYVGLTIRFFSIYITKLLLRTRVTPNVVTAISVLVFLTGVTLFSWNDPALSFFGGLIVYLSVVLDGCDGEIARIRGPKSRNGALFVEPISHDFQYALMYIPITFGAFLGGGGIAVVFAGVLAIVSKLLTRLMSVRFSQVLFWKKMEEEGFVFQEEAHRMPFNPDVPLYHKLYRWMNRNVFSSVGLVVPLTILGYFQRLDIFVYGFCLFYLFVFLATFLKQARQISFMTRELQKKEQAVYES</sequence>
<dbReference type="Proteomes" id="UP000231581">
    <property type="component" value="Unassembled WGS sequence"/>
</dbReference>
<dbReference type="GO" id="GO:0016020">
    <property type="term" value="C:membrane"/>
    <property type="evidence" value="ECO:0007669"/>
    <property type="project" value="InterPro"/>
</dbReference>
<dbReference type="GO" id="GO:0008654">
    <property type="term" value="P:phospholipid biosynthetic process"/>
    <property type="evidence" value="ECO:0007669"/>
    <property type="project" value="InterPro"/>
</dbReference>
<protein>
    <recommendedName>
        <fullName evidence="4">CDP-alcohol phosphatidyltransferase</fullName>
    </recommendedName>
</protein>
<dbReference type="Gene3D" id="1.20.120.1760">
    <property type="match status" value="1"/>
</dbReference>
<feature type="transmembrane region" description="Helical" evidence="1">
    <location>
        <begin position="227"/>
        <end position="244"/>
    </location>
</feature>
<organism evidence="2 3">
    <name type="scientific">Candidatus Uhrbacteria bacterium CG22_combo_CG10-13_8_21_14_all_47_17</name>
    <dbReference type="NCBI Taxonomy" id="1975041"/>
    <lineage>
        <taxon>Bacteria</taxon>
        <taxon>Candidatus Uhriibacteriota</taxon>
    </lineage>
</organism>
<dbReference type="AlphaFoldDB" id="A0A2H0BTK9"/>
<feature type="transmembrane region" description="Helical" evidence="1">
    <location>
        <begin position="204"/>
        <end position="221"/>
    </location>
</feature>
<feature type="transmembrane region" description="Helical" evidence="1">
    <location>
        <begin position="124"/>
        <end position="150"/>
    </location>
</feature>
<comment type="caution">
    <text evidence="2">The sequence shown here is derived from an EMBL/GenBank/DDBJ whole genome shotgun (WGS) entry which is preliminary data.</text>
</comment>
<proteinExistence type="predicted"/>
<name>A0A2H0BTK9_9BACT</name>
<dbReference type="EMBL" id="PCSZ01000020">
    <property type="protein sequence ID" value="PIP60869.1"/>
    <property type="molecule type" value="Genomic_DNA"/>
</dbReference>
<reference evidence="2 3" key="1">
    <citation type="submission" date="2017-09" db="EMBL/GenBank/DDBJ databases">
        <title>Depth-based differentiation of microbial function through sediment-hosted aquifers and enrichment of novel symbionts in the deep terrestrial subsurface.</title>
        <authorList>
            <person name="Probst A.J."/>
            <person name="Ladd B."/>
            <person name="Jarett J.K."/>
            <person name="Geller-Mcgrath D.E."/>
            <person name="Sieber C.M."/>
            <person name="Emerson J.B."/>
            <person name="Anantharaman K."/>
            <person name="Thomas B.C."/>
            <person name="Malmstrom R."/>
            <person name="Stieglmeier M."/>
            <person name="Klingl A."/>
            <person name="Woyke T."/>
            <person name="Ryan C.M."/>
            <person name="Banfield J.F."/>
        </authorList>
    </citation>
    <scope>NUCLEOTIDE SEQUENCE [LARGE SCALE GENOMIC DNA]</scope>
    <source>
        <strain evidence="2">CG22_combo_CG10-13_8_21_14_all_47_17</strain>
    </source>
</reference>
<evidence type="ECO:0000313" key="3">
    <source>
        <dbReference type="Proteomes" id="UP000231581"/>
    </source>
</evidence>
<evidence type="ECO:0008006" key="4">
    <source>
        <dbReference type="Google" id="ProtNLM"/>
    </source>
</evidence>
<keyword evidence="1" id="KW-0472">Membrane</keyword>
<dbReference type="GO" id="GO:0016780">
    <property type="term" value="F:phosphotransferase activity, for other substituted phosphate groups"/>
    <property type="evidence" value="ECO:0007669"/>
    <property type="project" value="InterPro"/>
</dbReference>
<evidence type="ECO:0000256" key="1">
    <source>
        <dbReference type="SAM" id="Phobius"/>
    </source>
</evidence>
<feature type="transmembrane region" description="Helical" evidence="1">
    <location>
        <begin position="52"/>
        <end position="71"/>
    </location>
</feature>
<dbReference type="InterPro" id="IPR000462">
    <property type="entry name" value="CDP-OH_P_trans"/>
</dbReference>
<dbReference type="InterPro" id="IPR043130">
    <property type="entry name" value="CDP-OH_PTrfase_TM_dom"/>
</dbReference>
<keyword evidence="1" id="KW-0812">Transmembrane</keyword>
<keyword evidence="1" id="KW-1133">Transmembrane helix</keyword>
<gene>
    <name evidence="2" type="ORF">COX00_00805</name>
</gene>
<accession>A0A2H0BTK9</accession>
<dbReference type="Pfam" id="PF01066">
    <property type="entry name" value="CDP-OH_P_transf"/>
    <property type="match status" value="1"/>
</dbReference>
<evidence type="ECO:0000313" key="2">
    <source>
        <dbReference type="EMBL" id="PIP60869.1"/>
    </source>
</evidence>